<dbReference type="SUPFAM" id="SSF53271">
    <property type="entry name" value="PRTase-like"/>
    <property type="match status" value="1"/>
</dbReference>
<keyword evidence="2" id="KW-0808">Transferase</keyword>
<dbReference type="CDD" id="cd06223">
    <property type="entry name" value="PRTases_typeI"/>
    <property type="match status" value="1"/>
</dbReference>
<keyword evidence="3" id="KW-1185">Reference proteome</keyword>
<reference evidence="2 3" key="1">
    <citation type="journal article" date="2013" name="Genome Announc.">
        <title>Genome Sequence of the Sulfate-Reducing Bacterium Desulfotomaculum hydrothermale Lam5(T).</title>
        <authorList>
            <person name="Amin O."/>
            <person name="Fardeau M.L."/>
            <person name="Valette O."/>
            <person name="Hirschler-Rea A."/>
            <person name="Barbe V."/>
            <person name="Medigue C."/>
            <person name="Vacherie B."/>
            <person name="Ollivier B."/>
            <person name="Bertin P.N."/>
            <person name="Dolla A."/>
        </authorList>
    </citation>
    <scope>NUCLEOTIDE SEQUENCE [LARGE SCALE GENOMIC DNA]</scope>
    <source>
        <strain evidence="3">Lam5 / DSM 18033</strain>
    </source>
</reference>
<comment type="caution">
    <text evidence="2">The sequence shown here is derived from an EMBL/GenBank/DDBJ whole genome shotgun (WGS) entry which is preliminary data.</text>
</comment>
<accession>K8E9S0</accession>
<feature type="domain" description="Phosphoribosyltransferase" evidence="1">
    <location>
        <begin position="7"/>
        <end position="193"/>
    </location>
</feature>
<dbReference type="Gene3D" id="3.30.1310.20">
    <property type="entry name" value="PRTase-like"/>
    <property type="match status" value="1"/>
</dbReference>
<evidence type="ECO:0000313" key="3">
    <source>
        <dbReference type="Proteomes" id="UP000009315"/>
    </source>
</evidence>
<dbReference type="Proteomes" id="UP000009315">
    <property type="component" value="Unassembled WGS sequence"/>
</dbReference>
<keyword evidence="2" id="KW-0328">Glycosyltransferase</keyword>
<organism evidence="2 3">
    <name type="scientific">Desulforamulus hydrothermalis Lam5 = DSM 18033</name>
    <dbReference type="NCBI Taxonomy" id="1121428"/>
    <lineage>
        <taxon>Bacteria</taxon>
        <taxon>Bacillati</taxon>
        <taxon>Bacillota</taxon>
        <taxon>Clostridia</taxon>
        <taxon>Eubacteriales</taxon>
        <taxon>Peptococcaceae</taxon>
        <taxon>Desulforamulus</taxon>
    </lineage>
</organism>
<dbReference type="OrthoDB" id="9810066at2"/>
<name>K8E9S0_9FIRM</name>
<gene>
    <name evidence="2" type="ORF">DESHY_30023</name>
</gene>
<evidence type="ECO:0000313" key="2">
    <source>
        <dbReference type="EMBL" id="CCO08333.1"/>
    </source>
</evidence>
<evidence type="ECO:0000259" key="1">
    <source>
        <dbReference type="Pfam" id="PF00156"/>
    </source>
</evidence>
<dbReference type="InterPro" id="IPR000836">
    <property type="entry name" value="PRTase_dom"/>
</dbReference>
<dbReference type="Gene3D" id="3.40.50.2020">
    <property type="match status" value="1"/>
</dbReference>
<dbReference type="STRING" id="1121428.DESHY_30023"/>
<proteinExistence type="predicted"/>
<dbReference type="AlphaFoldDB" id="K8E9S0"/>
<dbReference type="Pfam" id="PF00156">
    <property type="entry name" value="Pribosyltran"/>
    <property type="match status" value="1"/>
</dbReference>
<dbReference type="InterPro" id="IPR029057">
    <property type="entry name" value="PRTase-like"/>
</dbReference>
<dbReference type="eggNOG" id="COG1926">
    <property type="taxonomic scope" value="Bacteria"/>
</dbReference>
<dbReference type="RefSeq" id="WP_008411713.1">
    <property type="nucleotide sequence ID" value="NZ_CAOS01000010.1"/>
</dbReference>
<protein>
    <submittedName>
        <fullName evidence="2">Phosphoribosyltransferase</fullName>
    </submittedName>
</protein>
<dbReference type="EMBL" id="CAOS01000010">
    <property type="protein sequence ID" value="CCO08333.1"/>
    <property type="molecule type" value="Genomic_DNA"/>
</dbReference>
<dbReference type="GO" id="GO:0016757">
    <property type="term" value="F:glycosyltransferase activity"/>
    <property type="evidence" value="ECO:0007669"/>
    <property type="project" value="UniProtKB-KW"/>
</dbReference>
<sequence>MFENRMAAGQKLAIALQETNRPADIVIAIPRGGVVVGHQVARALGIPLDIIIPKKVGAPQNPEVAVGAVTQDGTAIYHQELLSRLGLSEKQLQPAVQKIIDEINRRTAAYRNNRPGANLAGRHVIVVDDGIATGFTILAALQSIKNSGCQSVTLAVPVAPPETVQRLAKEVDHLVCLVSREPFYAVGQFYLDFSQVKDDEVIAVLQQYNCDNQKTRS</sequence>